<dbReference type="PANTHER" id="PTHR23074">
    <property type="entry name" value="AAA DOMAIN-CONTAINING"/>
    <property type="match status" value="1"/>
</dbReference>
<reference evidence="6" key="1">
    <citation type="submission" date="2020-10" db="EMBL/GenBank/DDBJ databases">
        <authorList>
            <person name="Gilroy R."/>
        </authorList>
    </citation>
    <scope>NUCLEOTIDE SEQUENCE</scope>
    <source>
        <strain evidence="6">CHK195-12923</strain>
    </source>
</reference>
<keyword evidence="3" id="KW-0175">Coiled coil</keyword>
<accession>A0A9D1MJQ7</accession>
<dbReference type="PROSITE" id="PS00674">
    <property type="entry name" value="AAA"/>
    <property type="match status" value="1"/>
</dbReference>
<dbReference type="Proteomes" id="UP000824110">
    <property type="component" value="Unassembled WGS sequence"/>
</dbReference>
<dbReference type="InterPro" id="IPR027417">
    <property type="entry name" value="P-loop_NTPase"/>
</dbReference>
<name>A0A9D1MJQ7_9FIRM</name>
<keyword evidence="1 4" id="KW-0547">Nucleotide-binding</keyword>
<dbReference type="Gene3D" id="3.40.50.300">
    <property type="entry name" value="P-loop containing nucleotide triphosphate hydrolases"/>
    <property type="match status" value="1"/>
</dbReference>
<dbReference type="InterPro" id="IPR003960">
    <property type="entry name" value="ATPase_AAA_CS"/>
</dbReference>
<dbReference type="PANTHER" id="PTHR23074:SF83">
    <property type="entry name" value="VACUOLAR PROTEIN SORTING-ASSOCIATED PROTEIN 4A"/>
    <property type="match status" value="1"/>
</dbReference>
<keyword evidence="2 4" id="KW-0067">ATP-binding</keyword>
<comment type="similarity">
    <text evidence="4">Belongs to the AAA ATPase family.</text>
</comment>
<dbReference type="Pfam" id="PF17862">
    <property type="entry name" value="AAA_lid_3"/>
    <property type="match status" value="1"/>
</dbReference>
<reference evidence="6" key="2">
    <citation type="journal article" date="2021" name="PeerJ">
        <title>Extensive microbial diversity within the chicken gut microbiome revealed by metagenomics and culture.</title>
        <authorList>
            <person name="Gilroy R."/>
            <person name="Ravi A."/>
            <person name="Getino M."/>
            <person name="Pursley I."/>
            <person name="Horton D.L."/>
            <person name="Alikhan N.F."/>
            <person name="Baker D."/>
            <person name="Gharbi K."/>
            <person name="Hall N."/>
            <person name="Watson M."/>
            <person name="Adriaenssens E.M."/>
            <person name="Foster-Nyarko E."/>
            <person name="Jarju S."/>
            <person name="Secka A."/>
            <person name="Antonio M."/>
            <person name="Oren A."/>
            <person name="Chaudhuri R.R."/>
            <person name="La Ragione R."/>
            <person name="Hildebrand F."/>
            <person name="Pallen M.J."/>
        </authorList>
    </citation>
    <scope>NUCLEOTIDE SEQUENCE</scope>
    <source>
        <strain evidence="6">CHK195-12923</strain>
    </source>
</reference>
<dbReference type="InterPro" id="IPR050304">
    <property type="entry name" value="MT-severing_AAA_ATPase"/>
</dbReference>
<evidence type="ECO:0000256" key="2">
    <source>
        <dbReference type="ARBA" id="ARBA00022840"/>
    </source>
</evidence>
<dbReference type="Pfam" id="PF09336">
    <property type="entry name" value="Vps4_C"/>
    <property type="match status" value="1"/>
</dbReference>
<dbReference type="Pfam" id="PF00004">
    <property type="entry name" value="AAA"/>
    <property type="match status" value="1"/>
</dbReference>
<dbReference type="SUPFAM" id="SSF52540">
    <property type="entry name" value="P-loop containing nucleoside triphosphate hydrolases"/>
    <property type="match status" value="1"/>
</dbReference>
<evidence type="ECO:0000313" key="7">
    <source>
        <dbReference type="Proteomes" id="UP000824110"/>
    </source>
</evidence>
<protein>
    <submittedName>
        <fullName evidence="6">ATP-binding protein</fullName>
    </submittedName>
</protein>
<dbReference type="EMBL" id="DVNE01000018">
    <property type="protein sequence ID" value="HIU61381.1"/>
    <property type="molecule type" value="Genomic_DNA"/>
</dbReference>
<dbReference type="AlphaFoldDB" id="A0A9D1MJQ7"/>
<dbReference type="FunFam" id="3.40.50.300:FF:001025">
    <property type="entry name" value="ATPase family, AAA domain-containing 2B"/>
    <property type="match status" value="1"/>
</dbReference>
<dbReference type="GO" id="GO:0016887">
    <property type="term" value="F:ATP hydrolysis activity"/>
    <property type="evidence" value="ECO:0007669"/>
    <property type="project" value="InterPro"/>
</dbReference>
<proteinExistence type="inferred from homology"/>
<evidence type="ECO:0000313" key="6">
    <source>
        <dbReference type="EMBL" id="HIU61381.1"/>
    </source>
</evidence>
<feature type="domain" description="AAA+ ATPase" evidence="5">
    <location>
        <begin position="143"/>
        <end position="278"/>
    </location>
</feature>
<dbReference type="Gene3D" id="1.10.8.60">
    <property type="match status" value="1"/>
</dbReference>
<comment type="caution">
    <text evidence="6">The sequence shown here is derived from an EMBL/GenBank/DDBJ whole genome shotgun (WGS) entry which is preliminary data.</text>
</comment>
<dbReference type="InterPro" id="IPR041569">
    <property type="entry name" value="AAA_lid_3"/>
</dbReference>
<dbReference type="InterPro" id="IPR003593">
    <property type="entry name" value="AAA+_ATPase"/>
</dbReference>
<evidence type="ECO:0000256" key="4">
    <source>
        <dbReference type="RuleBase" id="RU003651"/>
    </source>
</evidence>
<evidence type="ECO:0000256" key="1">
    <source>
        <dbReference type="ARBA" id="ARBA00022741"/>
    </source>
</evidence>
<dbReference type="GO" id="GO:0005524">
    <property type="term" value="F:ATP binding"/>
    <property type="evidence" value="ECO:0007669"/>
    <property type="project" value="UniProtKB-KW"/>
</dbReference>
<evidence type="ECO:0000256" key="3">
    <source>
        <dbReference type="ARBA" id="ARBA00023054"/>
    </source>
</evidence>
<sequence length="372" mass="41112">MDDLSISMLNDQFNMYYSSARKAYEGGNGVLAKRNYMLAAETLLKLAKQSSPKLKAARVARAKRLVEIAENIDAAVLKKKFPAGEESEKQDEEEEGREWAAAEVPDIHFSDIAGLEDVKKAITTRMINPVKYPEKYKLYNKKTGGGVLLFGPPGTGKTMIAKAIACEVGAKFYAVKGSDIVSKWVGESEKNINSLFETARKDDLAIIFIDEMDSLLGRRGVDTHNDRRVNEFLQQIDGFSGRCPNLLLLGATNRPWDVDGAALRPGRFSQKIYVPLPDAPARRFMFEKSLKGAPVAEDVNIDELVKLTEGYSGADIEEVCDRAKEDPLLRSIGTDGVVPIARADFLGALEEVPPSVSEKEIARFEQFIEEGE</sequence>
<evidence type="ECO:0000259" key="5">
    <source>
        <dbReference type="SMART" id="SM00382"/>
    </source>
</evidence>
<dbReference type="InterPro" id="IPR015415">
    <property type="entry name" value="Spast_Vps4_C"/>
</dbReference>
<organism evidence="6 7">
    <name type="scientific">Candidatus Coproplasma excrementigallinarum</name>
    <dbReference type="NCBI Taxonomy" id="2840747"/>
    <lineage>
        <taxon>Bacteria</taxon>
        <taxon>Bacillati</taxon>
        <taxon>Bacillota</taxon>
        <taxon>Clostridia</taxon>
        <taxon>Eubacteriales</taxon>
        <taxon>Candidatus Coproplasma</taxon>
    </lineage>
</organism>
<dbReference type="InterPro" id="IPR003959">
    <property type="entry name" value="ATPase_AAA_core"/>
</dbReference>
<dbReference type="SMART" id="SM00382">
    <property type="entry name" value="AAA"/>
    <property type="match status" value="1"/>
</dbReference>
<gene>
    <name evidence="6" type="ORF">IAB69_01865</name>
</gene>